<sequence>MKKITIYLLTFLAINLVHAGVVSKLPVHDPVKCSPKCAPVENPVATFFENFDGVATPGLPAGWSSIIRGENINEFAFIETFDYSYYPLSPSVPNVVRIGNGNTSNVTDEIILVTPELSTLNSGTHRLRFMASGNNYGVPMHLEIVTLNNNTNTAVATYFATVDTENDFFAQQYIVDFSGYTGTDTYIGIKLVTPNWGQDIFIDNVTWEATPVCPDVALSSIAVTQVTPDGATADWDTGAATSWQVVQGSATATNPDALTPQTVTESGISFTGLEPFTKYAFWVRSVCTGGNGAWIGPIYFKTDCDPVTEFNENFDDESIVTPAMPDCWTDLLDPVTFGLSSASVQTIQFPSIAVSGPNAVVFNKGLLDTAGNDKVILVSPRVSNIGAGTHRFRFFARSGSPDVLEVITLNGNNKYADITVVQSFTITSATMTEHVINFDEVTVTDDVHLGLRYRSNSTASSSMYVDNVVWEPIPDCPDVSGIAVNGITTTTATITWTAGGSETAWEAGYSLGDDTNPAAIGTVAATTTPTAEITTLTPQTDYNVWVRSVCDDGNGLWIGPIAFSTACLAVDAFSENFDNNAIYTMPVCWSAIKRGETLSAIAQVTTINVPEASATSVPNNVSIYKGDSGLDDDLIIVSPQVTNLNAGTHHLTFNAFIQNFAGELQIGTLSSNNPDDAVFTSLQSIPLTVSLTPAPFTVNFSAYTGSDTYIGIRLYSASQHTAVYLDNIVWEPACPTVTNVSAEEITTVAANITWTAGEAETEWQVVYTDDAEATPGSLTPIDVTGETVTLLTELTPATTYTVWVRSLCDSGNGVWVPFTFTTQCLAVDSFDENLDTTALHEIPACWTGILRGNTLAENAIIETAAMPGESAPNVIAIYKADSDVTDDLILVSPQLTNLNAGTHYLTFYAFVTNGSTEVQVGTLNNNTNDAVFTTFTTVSVASVMEPQSFTIDLTGYTGTDTYIGLRLNSNVPHTVVLLDNLKWQTALGTPDFDNSAFSYYPNPVNDVLTVSYTNDINTISIYNLLGQNVLEQNINATTGQVNMQALAAGTYLVKVTAGSNHKYIKIVKQ</sequence>
<protein>
    <submittedName>
        <fullName evidence="4">T9SS type A sorting domain-containing protein</fullName>
    </submittedName>
</protein>
<dbReference type="Pfam" id="PF00041">
    <property type="entry name" value="fn3"/>
    <property type="match status" value="2"/>
</dbReference>
<dbReference type="EMBL" id="VJVZ01000004">
    <property type="protein sequence ID" value="TRW25300.1"/>
    <property type="molecule type" value="Genomic_DNA"/>
</dbReference>
<evidence type="ECO:0000256" key="1">
    <source>
        <dbReference type="ARBA" id="ARBA00022729"/>
    </source>
</evidence>
<evidence type="ECO:0000256" key="2">
    <source>
        <dbReference type="SAM" id="SignalP"/>
    </source>
</evidence>
<dbReference type="RefSeq" id="WP_143372881.1">
    <property type="nucleotide sequence ID" value="NZ_VJVZ01000004.1"/>
</dbReference>
<dbReference type="SUPFAM" id="SSF49265">
    <property type="entry name" value="Fibronectin type III"/>
    <property type="match status" value="2"/>
</dbReference>
<comment type="caution">
    <text evidence="4">The sequence shown here is derived from an EMBL/GenBank/DDBJ whole genome shotgun (WGS) entry which is preliminary data.</text>
</comment>
<feature type="chain" id="PRO_5021838772" evidence="2">
    <location>
        <begin position="20"/>
        <end position="1069"/>
    </location>
</feature>
<dbReference type="OrthoDB" id="975384at2"/>
<dbReference type="InterPro" id="IPR013783">
    <property type="entry name" value="Ig-like_fold"/>
</dbReference>
<dbReference type="Gene3D" id="2.60.40.10">
    <property type="entry name" value="Immunoglobulins"/>
    <property type="match status" value="3"/>
</dbReference>
<dbReference type="AlphaFoldDB" id="A0A552V496"/>
<dbReference type="Pfam" id="PF18962">
    <property type="entry name" value="Por_Secre_tail"/>
    <property type="match status" value="1"/>
</dbReference>
<dbReference type="CDD" id="cd00063">
    <property type="entry name" value="FN3"/>
    <property type="match status" value="2"/>
</dbReference>
<feature type="signal peptide" evidence="2">
    <location>
        <begin position="1"/>
        <end position="19"/>
    </location>
</feature>
<proteinExistence type="predicted"/>
<keyword evidence="5" id="KW-1185">Reference proteome</keyword>
<dbReference type="InterPro" id="IPR003961">
    <property type="entry name" value="FN3_dom"/>
</dbReference>
<dbReference type="PROSITE" id="PS50853">
    <property type="entry name" value="FN3"/>
    <property type="match status" value="3"/>
</dbReference>
<gene>
    <name evidence="4" type="ORF">FMM05_08330</name>
</gene>
<keyword evidence="1 2" id="KW-0732">Signal</keyword>
<dbReference type="InterPro" id="IPR036116">
    <property type="entry name" value="FN3_sf"/>
</dbReference>
<dbReference type="NCBIfam" id="NF038128">
    <property type="entry name" value="choice_anch_J"/>
    <property type="match status" value="1"/>
</dbReference>
<evidence type="ECO:0000313" key="5">
    <source>
        <dbReference type="Proteomes" id="UP000320643"/>
    </source>
</evidence>
<accession>A0A552V496</accession>
<dbReference type="NCBIfam" id="TIGR04183">
    <property type="entry name" value="Por_Secre_tail"/>
    <property type="match status" value="1"/>
</dbReference>
<evidence type="ECO:0000313" key="4">
    <source>
        <dbReference type="EMBL" id="TRW25300.1"/>
    </source>
</evidence>
<dbReference type="SMART" id="SM00060">
    <property type="entry name" value="FN3"/>
    <property type="match status" value="3"/>
</dbReference>
<dbReference type="InterPro" id="IPR026444">
    <property type="entry name" value="Secre_tail"/>
</dbReference>
<feature type="domain" description="Fibronectin type-III" evidence="3">
    <location>
        <begin position="217"/>
        <end position="305"/>
    </location>
</feature>
<feature type="domain" description="Fibronectin type-III" evidence="3">
    <location>
        <begin position="736"/>
        <end position="827"/>
    </location>
</feature>
<evidence type="ECO:0000259" key="3">
    <source>
        <dbReference type="PROSITE" id="PS50853"/>
    </source>
</evidence>
<organism evidence="4 5">
    <name type="scientific">Flavobacterium zepuense</name>
    <dbReference type="NCBI Taxonomy" id="2593302"/>
    <lineage>
        <taxon>Bacteria</taxon>
        <taxon>Pseudomonadati</taxon>
        <taxon>Bacteroidota</taxon>
        <taxon>Flavobacteriia</taxon>
        <taxon>Flavobacteriales</taxon>
        <taxon>Flavobacteriaceae</taxon>
        <taxon>Flavobacterium</taxon>
    </lineage>
</organism>
<dbReference type="Proteomes" id="UP000320643">
    <property type="component" value="Unassembled WGS sequence"/>
</dbReference>
<name>A0A552V496_9FLAO</name>
<reference evidence="4 5" key="1">
    <citation type="submission" date="2019-07" db="EMBL/GenBank/DDBJ databases">
        <title>Flavobacterium sp. nov., isolated from glacier ice.</title>
        <authorList>
            <person name="Liu Q."/>
            <person name="Xin Y.-H."/>
        </authorList>
    </citation>
    <scope>NUCLEOTIDE SEQUENCE [LARGE SCALE GENOMIC DNA]</scope>
    <source>
        <strain evidence="4 5">ZT4R6</strain>
    </source>
</reference>
<dbReference type="Gene3D" id="2.60.120.200">
    <property type="match status" value="4"/>
</dbReference>
<feature type="domain" description="Fibronectin type-III" evidence="3">
    <location>
        <begin position="478"/>
        <end position="568"/>
    </location>
</feature>